<organism evidence="1 2">
    <name type="scientific">Pedobacter cryoconitis</name>
    <dbReference type="NCBI Taxonomy" id="188932"/>
    <lineage>
        <taxon>Bacteria</taxon>
        <taxon>Pseudomonadati</taxon>
        <taxon>Bacteroidota</taxon>
        <taxon>Sphingobacteriia</taxon>
        <taxon>Sphingobacteriales</taxon>
        <taxon>Sphingobacteriaceae</taxon>
        <taxon>Pedobacter</taxon>
    </lineage>
</organism>
<dbReference type="RefSeq" id="WP_184627522.1">
    <property type="nucleotide sequence ID" value="NZ_JACHCC010000010.1"/>
</dbReference>
<dbReference type="AlphaFoldDB" id="A0A7X0J854"/>
<dbReference type="Proteomes" id="UP000521017">
    <property type="component" value="Unassembled WGS sequence"/>
</dbReference>
<reference evidence="1 2" key="1">
    <citation type="submission" date="2020-08" db="EMBL/GenBank/DDBJ databases">
        <title>Genomic Encyclopedia of Type Strains, Phase IV (KMG-V): Genome sequencing to study the core and pangenomes of soil and plant-associated prokaryotes.</title>
        <authorList>
            <person name="Whitman W."/>
        </authorList>
    </citation>
    <scope>NUCLEOTIDE SEQUENCE [LARGE SCALE GENOMIC DNA]</scope>
    <source>
        <strain evidence="1 2">M2T3</strain>
    </source>
</reference>
<dbReference type="PANTHER" id="PTHR41368">
    <property type="entry name" value="PROTEIN YGHO"/>
    <property type="match status" value="1"/>
</dbReference>
<dbReference type="PANTHER" id="PTHR41368:SF1">
    <property type="entry name" value="PROTEIN YGHO"/>
    <property type="match status" value="1"/>
</dbReference>
<evidence type="ECO:0000313" key="1">
    <source>
        <dbReference type="EMBL" id="MBB6501612.1"/>
    </source>
</evidence>
<evidence type="ECO:0000313" key="2">
    <source>
        <dbReference type="Proteomes" id="UP000521017"/>
    </source>
</evidence>
<comment type="caution">
    <text evidence="1">The sequence shown here is derived from an EMBL/GenBank/DDBJ whole genome shotgun (WGS) entry which is preliminary data.</text>
</comment>
<sequence>MKHVVAAHGKKELGTFIDFSHKLYKNDPNYNPELFIAQEDMLSLGKHPFHEYSAFQLFLAYNGRRVTGRTAAIRNLKGRELITMTGPVNFSTRVKRGCLFTFGILRIMALGIIDGYLINNAIEQIKGIAYREYRIFEKAI</sequence>
<accession>A0A7X0J854</accession>
<proteinExistence type="predicted"/>
<dbReference type="EMBL" id="JACHCC010000010">
    <property type="protein sequence ID" value="MBB6501612.1"/>
    <property type="molecule type" value="Genomic_DNA"/>
</dbReference>
<dbReference type="InterPro" id="IPR039968">
    <property type="entry name" value="BcerS-like"/>
</dbReference>
<protein>
    <submittedName>
        <fullName evidence="1">Uncharacterized protein</fullName>
    </submittedName>
</protein>
<name>A0A7X0J854_9SPHI</name>
<gene>
    <name evidence="1" type="ORF">HDF25_003787</name>
</gene>